<protein>
    <submittedName>
        <fullName evidence="2">Uncharacterized protein LOC107822587 isoform X2</fullName>
    </submittedName>
</protein>
<reference evidence="1" key="1">
    <citation type="journal article" date="2014" name="Nat. Commun.">
        <title>The tobacco genome sequence and its comparison with those of tomato and potato.</title>
        <authorList>
            <person name="Sierro N."/>
            <person name="Battey J.N."/>
            <person name="Ouadi S."/>
            <person name="Bakaher N."/>
            <person name="Bovet L."/>
            <person name="Willig A."/>
            <person name="Goepfert S."/>
            <person name="Peitsch M.C."/>
            <person name="Ivanov N.V."/>
        </authorList>
    </citation>
    <scope>NUCLEOTIDE SEQUENCE [LARGE SCALE GENOMIC DNA]</scope>
</reference>
<evidence type="ECO:0000313" key="2">
    <source>
        <dbReference type="RefSeq" id="XP_075090256.1"/>
    </source>
</evidence>
<organism evidence="1 2">
    <name type="scientific">Nicotiana tabacum</name>
    <name type="common">Common tobacco</name>
    <dbReference type="NCBI Taxonomy" id="4097"/>
    <lineage>
        <taxon>Eukaryota</taxon>
        <taxon>Viridiplantae</taxon>
        <taxon>Streptophyta</taxon>
        <taxon>Embryophyta</taxon>
        <taxon>Tracheophyta</taxon>
        <taxon>Spermatophyta</taxon>
        <taxon>Magnoliopsida</taxon>
        <taxon>eudicotyledons</taxon>
        <taxon>Gunneridae</taxon>
        <taxon>Pentapetalae</taxon>
        <taxon>asterids</taxon>
        <taxon>lamiids</taxon>
        <taxon>Solanales</taxon>
        <taxon>Solanaceae</taxon>
        <taxon>Nicotianoideae</taxon>
        <taxon>Nicotianeae</taxon>
        <taxon>Nicotiana</taxon>
    </lineage>
</organism>
<dbReference type="RefSeq" id="XP_075090256.1">
    <property type="nucleotide sequence ID" value="XM_075234155.1"/>
</dbReference>
<sequence length="78" mass="8631">MMWLNTDVILSSLENVDIVMGYVQLWKAWLLDKMPQDVLAACVGKSTKKFQSVVLAYHAIGDIVSLLMAPNSISNFSA</sequence>
<evidence type="ECO:0000313" key="1">
    <source>
        <dbReference type="Proteomes" id="UP000790787"/>
    </source>
</evidence>
<gene>
    <name evidence="2" type="primary">LOC107822587</name>
</gene>
<proteinExistence type="predicted"/>
<reference evidence="2" key="2">
    <citation type="submission" date="2025-08" db="UniProtKB">
        <authorList>
            <consortium name="RefSeq"/>
        </authorList>
    </citation>
    <scope>IDENTIFICATION</scope>
    <source>
        <tissue evidence="2">Leaf</tissue>
    </source>
</reference>
<accession>A0AC58SZ48</accession>
<name>A0AC58SZ48_TOBAC</name>
<keyword evidence="1" id="KW-1185">Reference proteome</keyword>
<dbReference type="Proteomes" id="UP000790787">
    <property type="component" value="Chromosome 2"/>
</dbReference>